<evidence type="ECO:0000259" key="7">
    <source>
        <dbReference type="Pfam" id="PF01386"/>
    </source>
</evidence>
<comment type="similarity">
    <text evidence="5">Belongs to the bacterial ribosomal protein bL25 family. CTC subfamily.</text>
</comment>
<dbReference type="Pfam" id="PF14693">
    <property type="entry name" value="Ribosomal_TL5_C"/>
    <property type="match status" value="1"/>
</dbReference>
<proteinExistence type="inferred from homology"/>
<evidence type="ECO:0000256" key="4">
    <source>
        <dbReference type="ARBA" id="ARBA00023274"/>
    </source>
</evidence>
<dbReference type="NCBIfam" id="TIGR00731">
    <property type="entry name" value="bL25_bact_ctc"/>
    <property type="match status" value="1"/>
</dbReference>
<comment type="caution">
    <text evidence="9">The sequence shown here is derived from an EMBL/GenBank/DDBJ whole genome shotgun (WGS) entry which is preliminary data.</text>
</comment>
<dbReference type="HAMAP" id="MF_01334">
    <property type="entry name" value="Ribosomal_bL25_CTC"/>
    <property type="match status" value="1"/>
</dbReference>
<dbReference type="InterPro" id="IPR011035">
    <property type="entry name" value="Ribosomal_bL25/Gln-tRNA_synth"/>
</dbReference>
<organism evidence="9 10">
    <name type="scientific">Paenibacillus segetis</name>
    <dbReference type="NCBI Taxonomy" id="1325360"/>
    <lineage>
        <taxon>Bacteria</taxon>
        <taxon>Bacillati</taxon>
        <taxon>Bacillota</taxon>
        <taxon>Bacilli</taxon>
        <taxon>Bacillales</taxon>
        <taxon>Paenibacillaceae</taxon>
        <taxon>Paenibacillus</taxon>
    </lineage>
</organism>
<dbReference type="InterPro" id="IPR001021">
    <property type="entry name" value="Ribosomal_bL25_long"/>
</dbReference>
<name>A0ABQ1YM57_9BACL</name>
<keyword evidence="1 5" id="KW-0699">rRNA-binding</keyword>
<dbReference type="InterPro" id="IPR029751">
    <property type="entry name" value="Ribosomal_L25_dom"/>
</dbReference>
<dbReference type="CDD" id="cd00495">
    <property type="entry name" value="Ribosomal_L25_TL5_CTC"/>
    <property type="match status" value="1"/>
</dbReference>
<dbReference type="InterPro" id="IPR020930">
    <property type="entry name" value="Ribosomal_uL5_bac-type"/>
</dbReference>
<evidence type="ECO:0000256" key="6">
    <source>
        <dbReference type="SAM" id="MobiDB-lite"/>
    </source>
</evidence>
<feature type="compositionally biased region" description="Acidic residues" evidence="6">
    <location>
        <begin position="190"/>
        <end position="201"/>
    </location>
</feature>
<dbReference type="PANTHER" id="PTHR33284:SF1">
    <property type="entry name" value="RIBOSOMAL PROTEIN L25_GLN-TRNA SYNTHETASE, ANTI-CODON-BINDING DOMAIN-CONTAINING PROTEIN"/>
    <property type="match status" value="1"/>
</dbReference>
<dbReference type="Gene3D" id="2.170.120.20">
    <property type="entry name" value="Ribosomal protein L25, beta domain"/>
    <property type="match status" value="1"/>
</dbReference>
<feature type="domain" description="Large ribosomal subunit protein bL25 L25" evidence="7">
    <location>
        <begin position="10"/>
        <end position="94"/>
    </location>
</feature>
<keyword evidence="10" id="KW-1185">Reference proteome</keyword>
<dbReference type="Gene3D" id="2.40.240.10">
    <property type="entry name" value="Ribosomal Protein L25, Chain P"/>
    <property type="match status" value="1"/>
</dbReference>
<accession>A0ABQ1YM57</accession>
<dbReference type="EMBL" id="BMFT01000001">
    <property type="protein sequence ID" value="GGH29196.1"/>
    <property type="molecule type" value="Genomic_DNA"/>
</dbReference>
<evidence type="ECO:0000256" key="1">
    <source>
        <dbReference type="ARBA" id="ARBA00022730"/>
    </source>
</evidence>
<sequence length="208" mass="22290">MSMNHQTLHLNAVQRTEFTSASLRQLRQSGRVPGVVYGEKAGSQAIHVDAKELNKVARTGRSEFFELKVDDGSSFPALIKEVQQQNGKWVHVDFQQVAKNKPIRVKIPLHYIGTAEGTKGAGALQVQATELEVEGLPDALPSGLNIDVTSLGIGDKLVAADVSLPEGVTLLSSGEELLASIITTRGEAADTSDEEEAAETSDDSKNQE</sequence>
<dbReference type="InterPro" id="IPR020056">
    <property type="entry name" value="Rbsml_bL25/Gln-tRNA_synth_N"/>
</dbReference>
<keyword evidence="2 5" id="KW-0694">RNA-binding</keyword>
<protein>
    <recommendedName>
        <fullName evidence="5">Large ribosomal subunit protein bL25</fullName>
    </recommendedName>
    <alternativeName>
        <fullName evidence="5">General stress protein CTC</fullName>
    </alternativeName>
</protein>
<comment type="function">
    <text evidence="5">This is one of the proteins that binds to the 5S RNA in the ribosome where it forms part of the central protuberance.</text>
</comment>
<dbReference type="GO" id="GO:0005840">
    <property type="term" value="C:ribosome"/>
    <property type="evidence" value="ECO:0007669"/>
    <property type="project" value="UniProtKB-KW"/>
</dbReference>
<feature type="domain" description="Large ribosomal subunit protein bL25 beta" evidence="8">
    <location>
        <begin position="103"/>
        <end position="184"/>
    </location>
</feature>
<evidence type="ECO:0000256" key="2">
    <source>
        <dbReference type="ARBA" id="ARBA00022884"/>
    </source>
</evidence>
<keyword evidence="3 5" id="KW-0689">Ribosomal protein</keyword>
<dbReference type="InterPro" id="IPR037121">
    <property type="entry name" value="Ribosomal_bL25_C"/>
</dbReference>
<evidence type="ECO:0000256" key="3">
    <source>
        <dbReference type="ARBA" id="ARBA00022980"/>
    </source>
</evidence>
<keyword evidence="4 5" id="KW-0687">Ribonucleoprotein</keyword>
<evidence type="ECO:0000256" key="5">
    <source>
        <dbReference type="HAMAP-Rule" id="MF_01334"/>
    </source>
</evidence>
<comment type="subunit">
    <text evidence="5">Part of the 50S ribosomal subunit; part of the 5S rRNA/L5/L18/L25 subcomplex. Contacts the 5S rRNA. Binds to the 5S rRNA independently of L5 and L18.</text>
</comment>
<gene>
    <name evidence="5 9" type="primary">rplY</name>
    <name evidence="5" type="synonym">ctc</name>
    <name evidence="9" type="ORF">GCM10008013_31650</name>
</gene>
<evidence type="ECO:0000259" key="8">
    <source>
        <dbReference type="Pfam" id="PF14693"/>
    </source>
</evidence>
<dbReference type="Pfam" id="PF01386">
    <property type="entry name" value="Ribosomal_L25p"/>
    <property type="match status" value="1"/>
</dbReference>
<dbReference type="Proteomes" id="UP000659344">
    <property type="component" value="Unassembled WGS sequence"/>
</dbReference>
<feature type="region of interest" description="Disordered" evidence="6">
    <location>
        <begin position="185"/>
        <end position="208"/>
    </location>
</feature>
<dbReference type="SUPFAM" id="SSF50715">
    <property type="entry name" value="Ribosomal protein L25-like"/>
    <property type="match status" value="1"/>
</dbReference>
<evidence type="ECO:0000313" key="10">
    <source>
        <dbReference type="Proteomes" id="UP000659344"/>
    </source>
</evidence>
<dbReference type="RefSeq" id="WP_188540462.1">
    <property type="nucleotide sequence ID" value="NZ_BMFT01000001.1"/>
</dbReference>
<dbReference type="PANTHER" id="PTHR33284">
    <property type="entry name" value="RIBOSOMAL PROTEIN L25/GLN-TRNA SYNTHETASE, ANTI-CODON-BINDING DOMAIN-CONTAINING PROTEIN"/>
    <property type="match status" value="1"/>
</dbReference>
<reference evidence="10" key="1">
    <citation type="journal article" date="2019" name="Int. J. Syst. Evol. Microbiol.">
        <title>The Global Catalogue of Microorganisms (GCM) 10K type strain sequencing project: providing services to taxonomists for standard genome sequencing and annotation.</title>
        <authorList>
            <consortium name="The Broad Institute Genomics Platform"/>
            <consortium name="The Broad Institute Genome Sequencing Center for Infectious Disease"/>
            <person name="Wu L."/>
            <person name="Ma J."/>
        </authorList>
    </citation>
    <scope>NUCLEOTIDE SEQUENCE [LARGE SCALE GENOMIC DNA]</scope>
    <source>
        <strain evidence="10">CGMCC 1.12769</strain>
    </source>
</reference>
<evidence type="ECO:0000313" key="9">
    <source>
        <dbReference type="EMBL" id="GGH29196.1"/>
    </source>
</evidence>
<dbReference type="InterPro" id="IPR020057">
    <property type="entry name" value="Ribosomal_bL25_b-dom"/>
</dbReference>